<evidence type="ECO:0000256" key="1">
    <source>
        <dbReference type="ARBA" id="ARBA00022741"/>
    </source>
</evidence>
<dbReference type="Gene3D" id="3.40.50.300">
    <property type="entry name" value="P-loop containing nucleotide triphosphate hydrolases"/>
    <property type="match status" value="1"/>
</dbReference>
<evidence type="ECO:0008006" key="5">
    <source>
        <dbReference type="Google" id="ProtNLM"/>
    </source>
</evidence>
<keyword evidence="2" id="KW-0067">ATP-binding</keyword>
<protein>
    <recommendedName>
        <fullName evidence="5">Type II/IV secretion system ATPase tadZ/cpaE</fullName>
    </recommendedName>
</protein>
<dbReference type="InterPro" id="IPR033756">
    <property type="entry name" value="YlxH/NBP35"/>
</dbReference>
<dbReference type="SUPFAM" id="SSF52540">
    <property type="entry name" value="P-loop containing nucleoside triphosphate hydrolases"/>
    <property type="match status" value="1"/>
</dbReference>
<reference evidence="3 4" key="1">
    <citation type="submission" date="2015-01" db="EMBL/GenBank/DDBJ databases">
        <title>Vibrio sp. C5 JCM 19232 whole genome shotgun sequence.</title>
        <authorList>
            <person name="Sawabe T."/>
            <person name="Meirelles P."/>
            <person name="Feng G."/>
            <person name="Sayaka M."/>
            <person name="Hattori M."/>
            <person name="Ohkuma M."/>
        </authorList>
    </citation>
    <scope>NUCLEOTIDE SEQUENCE [LARGE SCALE GENOMIC DNA]</scope>
    <source>
        <strain evidence="3 4">JCM19232</strain>
    </source>
</reference>
<evidence type="ECO:0000313" key="3">
    <source>
        <dbReference type="EMBL" id="GAM61484.1"/>
    </source>
</evidence>
<gene>
    <name evidence="3" type="ORF">JCM19232_5785</name>
</gene>
<dbReference type="EMBL" id="BBSA01000003">
    <property type="protein sequence ID" value="GAM61484.1"/>
    <property type="molecule type" value="Genomic_DNA"/>
</dbReference>
<dbReference type="GO" id="GO:0016887">
    <property type="term" value="F:ATP hydrolysis activity"/>
    <property type="evidence" value="ECO:0007669"/>
    <property type="project" value="TreeGrafter"/>
</dbReference>
<sequence>MGDIFDLSQELAVDKEKKKGSTIKVTSPQLQTGGVTLFFTSNECKESVLETYRFEGLEEPKCIKGAPVGNKDQQLGDIVIVEMAGSIDLEADAEEINAKLPNNKTVILIGQTDSIHTLRSLEKMGFYYLPSPVDKHELIECLKQAGREDRKRYESGYFRKAKRVAVIGSKGGLGTSVLTTELASLLGKKGSRTILVDHHYSSSNIDIILSQKELEQVDIGTITVEPNKLDEESATSYLFEVEHNFAYLGLTGEGTVEVLENYTNTIANKLGRQANFIISDFSGSLDFRLDVEQIVTDNDVVIVVTEPSVSSVRATQKLLDKIKDVAIPQLTRPRVMVALNHHRPDGSFNLNAEEVERFIKTKPDIVIPFFKTAAKQLIEGKKLQALEKGKVTPFSDLTLAINGQTQKKAKSLFSFLPKRGKK</sequence>
<evidence type="ECO:0000313" key="4">
    <source>
        <dbReference type="Proteomes" id="UP000031670"/>
    </source>
</evidence>
<keyword evidence="1" id="KW-0547">Nucleotide-binding</keyword>
<proteinExistence type="predicted"/>
<reference evidence="3 4" key="2">
    <citation type="submission" date="2015-01" db="EMBL/GenBank/DDBJ databases">
        <authorList>
            <consortium name="NBRP consortium"/>
            <person name="Sawabe T."/>
            <person name="Meirelles P."/>
            <person name="Feng G."/>
            <person name="Sayaka M."/>
            <person name="Hattori M."/>
            <person name="Ohkuma M."/>
        </authorList>
    </citation>
    <scope>NUCLEOTIDE SEQUENCE [LARGE SCALE GENOMIC DNA]</scope>
    <source>
        <strain evidence="3 4">JCM19232</strain>
    </source>
</reference>
<dbReference type="GO" id="GO:0005829">
    <property type="term" value="C:cytosol"/>
    <property type="evidence" value="ECO:0007669"/>
    <property type="project" value="TreeGrafter"/>
</dbReference>
<dbReference type="Gene3D" id="3.40.50.2300">
    <property type="match status" value="1"/>
</dbReference>
<organism evidence="3 4">
    <name type="scientific">Vibrio ishigakensis</name>
    <dbReference type="NCBI Taxonomy" id="1481914"/>
    <lineage>
        <taxon>Bacteria</taxon>
        <taxon>Pseudomonadati</taxon>
        <taxon>Pseudomonadota</taxon>
        <taxon>Gammaproteobacteria</taxon>
        <taxon>Vibrionales</taxon>
        <taxon>Vibrionaceae</taxon>
        <taxon>Vibrio</taxon>
    </lineage>
</organism>
<dbReference type="GO" id="GO:0009898">
    <property type="term" value="C:cytoplasmic side of plasma membrane"/>
    <property type="evidence" value="ECO:0007669"/>
    <property type="project" value="TreeGrafter"/>
</dbReference>
<dbReference type="GO" id="GO:0005524">
    <property type="term" value="F:ATP binding"/>
    <property type="evidence" value="ECO:0007669"/>
    <property type="project" value="UniProtKB-KW"/>
</dbReference>
<dbReference type="Pfam" id="PF10609">
    <property type="entry name" value="ParA"/>
    <property type="match status" value="1"/>
</dbReference>
<dbReference type="PANTHER" id="PTHR43384">
    <property type="entry name" value="SEPTUM SITE-DETERMINING PROTEIN MIND HOMOLOG, CHLOROPLASTIC-RELATED"/>
    <property type="match status" value="1"/>
</dbReference>
<dbReference type="GO" id="GO:0051782">
    <property type="term" value="P:negative regulation of cell division"/>
    <property type="evidence" value="ECO:0007669"/>
    <property type="project" value="TreeGrafter"/>
</dbReference>
<dbReference type="AlphaFoldDB" id="A0A0B8PF87"/>
<comment type="caution">
    <text evidence="3">The sequence shown here is derived from an EMBL/GenBank/DDBJ whole genome shotgun (WGS) entry which is preliminary data.</text>
</comment>
<dbReference type="Proteomes" id="UP000031670">
    <property type="component" value="Unassembled WGS sequence"/>
</dbReference>
<accession>A0A0B8PF87</accession>
<dbReference type="InterPro" id="IPR027417">
    <property type="entry name" value="P-loop_NTPase"/>
</dbReference>
<evidence type="ECO:0000256" key="2">
    <source>
        <dbReference type="ARBA" id="ARBA00022840"/>
    </source>
</evidence>
<dbReference type="InterPro" id="IPR050625">
    <property type="entry name" value="ParA/MinD_ATPase"/>
</dbReference>
<name>A0A0B8PF87_9VIBR</name>
<dbReference type="PANTHER" id="PTHR43384:SF6">
    <property type="entry name" value="SEPTUM SITE-DETERMINING PROTEIN MIND HOMOLOG, CHLOROPLASTIC"/>
    <property type="match status" value="1"/>
</dbReference>